<evidence type="ECO:0000259" key="1">
    <source>
        <dbReference type="Pfam" id="PF01243"/>
    </source>
</evidence>
<dbReference type="InterPro" id="IPR012349">
    <property type="entry name" value="Split_barrel_FMN-bd"/>
</dbReference>
<dbReference type="AlphaFoldDB" id="F6CZ48"/>
<dbReference type="PANTHER" id="PTHR42815">
    <property type="entry name" value="FAD-BINDING, PUTATIVE (AFU_ORTHOLOGUE AFUA_6G07600)-RELATED"/>
    <property type="match status" value="1"/>
</dbReference>
<reference evidence="2 3" key="1">
    <citation type="journal article" date="2012" name="Stand. Genomic Sci.">
        <title>Complete genome sequence of Marinomonas posidonica type strain (IVIA-Po-181(T)).</title>
        <authorList>
            <person name="Lucas-Elio P."/>
            <person name="Goodwin L."/>
            <person name="Woyke T."/>
            <person name="Pitluck S."/>
            <person name="Nolan M."/>
            <person name="Kyrpides N.C."/>
            <person name="Detter J.C."/>
            <person name="Copeland A."/>
            <person name="Lu M."/>
            <person name="Bruce D."/>
            <person name="Detter C."/>
            <person name="Tapia R."/>
            <person name="Han S."/>
            <person name="Land M.L."/>
            <person name="Ivanova N."/>
            <person name="Mikhailova N."/>
            <person name="Johnston A.W."/>
            <person name="Sanchez-Amat A."/>
        </authorList>
    </citation>
    <scope>NUCLEOTIDE SEQUENCE [LARGE SCALE GENOMIC DNA]</scope>
    <source>
        <strain evidence="3">CECT 7376 / NCIMB 14433 / IVIA-Po-181</strain>
    </source>
</reference>
<name>F6CZ48_MARPP</name>
<sequence length="186" mass="20775">MTKIVSHEALNQLYDAPHPLAESKEIMHLEEHAIHFIKHSPYAVIATTDKAGFNDVSPRGGEPGFVKVLDPHTLAFADMSGNNRLDSLRNLIDNPKMGLLFMIPGIGEIVRVQGSATLHTDEALLDRFYEGQKRPKLVVKINVETTLFHCPKAIAFAKLWSDDHKVDRTFLPSLLKIIQDQVTSSI</sequence>
<accession>F6CZ48</accession>
<dbReference type="EMBL" id="CP002771">
    <property type="protein sequence ID" value="AEF53504.1"/>
    <property type="molecule type" value="Genomic_DNA"/>
</dbReference>
<dbReference type="RefSeq" id="WP_013794981.1">
    <property type="nucleotide sequence ID" value="NC_015559.1"/>
</dbReference>
<organism evidence="2 3">
    <name type="scientific">Marinomonas posidonica (strain CECT 7376 / NCIMB 14433 / IVIA-Po-181)</name>
    <dbReference type="NCBI Taxonomy" id="491952"/>
    <lineage>
        <taxon>Bacteria</taxon>
        <taxon>Pseudomonadati</taxon>
        <taxon>Pseudomonadota</taxon>
        <taxon>Gammaproteobacteria</taxon>
        <taxon>Oceanospirillales</taxon>
        <taxon>Oceanospirillaceae</taxon>
        <taxon>Marinomonas</taxon>
    </lineage>
</organism>
<dbReference type="PANTHER" id="PTHR42815:SF2">
    <property type="entry name" value="FAD-BINDING, PUTATIVE (AFU_ORTHOLOGUE AFUA_6G07600)-RELATED"/>
    <property type="match status" value="1"/>
</dbReference>
<dbReference type="eggNOG" id="COG3576">
    <property type="taxonomic scope" value="Bacteria"/>
</dbReference>
<dbReference type="InterPro" id="IPR011576">
    <property type="entry name" value="Pyridox_Oxase_N"/>
</dbReference>
<dbReference type="Pfam" id="PF01243">
    <property type="entry name" value="PNPOx_N"/>
    <property type="match status" value="1"/>
</dbReference>
<dbReference type="Proteomes" id="UP000009230">
    <property type="component" value="Chromosome"/>
</dbReference>
<evidence type="ECO:0000313" key="2">
    <source>
        <dbReference type="EMBL" id="AEF53504.1"/>
    </source>
</evidence>
<dbReference type="Gene3D" id="2.30.110.10">
    <property type="entry name" value="Electron Transport, Fmn-binding Protein, Chain A"/>
    <property type="match status" value="1"/>
</dbReference>
<dbReference type="SUPFAM" id="SSF50475">
    <property type="entry name" value="FMN-binding split barrel"/>
    <property type="match status" value="1"/>
</dbReference>
<dbReference type="NCBIfam" id="TIGR04025">
    <property type="entry name" value="PPOX_FMN_DR2398"/>
    <property type="match status" value="1"/>
</dbReference>
<keyword evidence="3" id="KW-1185">Reference proteome</keyword>
<evidence type="ECO:0000313" key="3">
    <source>
        <dbReference type="Proteomes" id="UP000009230"/>
    </source>
</evidence>
<dbReference type="HOGENOM" id="CLU_085054_1_0_6"/>
<dbReference type="OrthoDB" id="9796486at2"/>
<proteinExistence type="predicted"/>
<feature type="domain" description="Pyridoxamine 5'-phosphate oxidase N-terminal" evidence="1">
    <location>
        <begin position="30"/>
        <end position="150"/>
    </location>
</feature>
<gene>
    <name evidence="2" type="ordered locus">Mar181_0440</name>
</gene>
<dbReference type="KEGG" id="mpc:Mar181_0440"/>
<dbReference type="InterPro" id="IPR024029">
    <property type="entry name" value="Pyridox_Oxase_FMN-dep"/>
</dbReference>
<protein>
    <submittedName>
        <fullName evidence="2">Pyridoxamine 5'-phosphate oxidase-related FMN-binding protein</fullName>
    </submittedName>
</protein>